<dbReference type="InterPro" id="IPR009006">
    <property type="entry name" value="Ala_racemase/Decarboxylase_C"/>
</dbReference>
<dbReference type="NCBIfam" id="TIGR01048">
    <property type="entry name" value="lysA"/>
    <property type="match status" value="1"/>
</dbReference>
<evidence type="ECO:0000256" key="2">
    <source>
        <dbReference type="ARBA" id="ARBA00022605"/>
    </source>
</evidence>
<evidence type="ECO:0000313" key="18">
    <source>
        <dbReference type="Proteomes" id="UP000062519"/>
    </source>
</evidence>
<protein>
    <recommendedName>
        <fullName evidence="11 12">Diaminopimelate decarboxylase</fullName>
        <shortName evidence="12">DAP decarboxylase</shortName>
        <shortName evidence="12">DAPDC</shortName>
        <ecNumber evidence="10 12">4.1.1.20</ecNumber>
    </recommendedName>
</protein>
<keyword evidence="4 12" id="KW-0663">Pyridoxal phosphate</keyword>
<keyword evidence="18" id="KW-1185">Reference proteome</keyword>
<dbReference type="Pfam" id="PF00278">
    <property type="entry name" value="Orn_DAP_Arg_deC"/>
    <property type="match status" value="1"/>
</dbReference>
<evidence type="ECO:0000256" key="3">
    <source>
        <dbReference type="ARBA" id="ARBA00022793"/>
    </source>
</evidence>
<comment type="pathway">
    <text evidence="8 12 14">Amino-acid biosynthesis; L-lysine biosynthesis via DAP pathway; L-lysine from DL-2,6-diaminopimelate: step 1/1.</text>
</comment>
<keyword evidence="5 12" id="KW-0457">Lysine biosynthesis</keyword>
<comment type="catalytic activity">
    <reaction evidence="7 12 14">
        <text>meso-2,6-diaminopimelate + H(+) = L-lysine + CO2</text>
        <dbReference type="Rhea" id="RHEA:15101"/>
        <dbReference type="ChEBI" id="CHEBI:15378"/>
        <dbReference type="ChEBI" id="CHEBI:16526"/>
        <dbReference type="ChEBI" id="CHEBI:32551"/>
        <dbReference type="ChEBI" id="CHEBI:57791"/>
        <dbReference type="EC" id="4.1.1.20"/>
    </reaction>
</comment>
<dbReference type="SUPFAM" id="SSF51419">
    <property type="entry name" value="PLP-binding barrel"/>
    <property type="match status" value="1"/>
</dbReference>
<feature type="binding site" evidence="12">
    <location>
        <position position="321"/>
    </location>
    <ligand>
        <name>substrate</name>
    </ligand>
</feature>
<dbReference type="KEGG" id="buu:WS70_01760"/>
<dbReference type="InterPro" id="IPR029066">
    <property type="entry name" value="PLP-binding_barrel"/>
</dbReference>
<feature type="binding site" evidence="12">
    <location>
        <position position="349"/>
    </location>
    <ligand>
        <name>substrate</name>
    </ligand>
</feature>
<feature type="binding site" evidence="12">
    <location>
        <position position="317"/>
    </location>
    <ligand>
        <name>substrate</name>
    </ligand>
</feature>
<evidence type="ECO:0000259" key="16">
    <source>
        <dbReference type="Pfam" id="PF02784"/>
    </source>
</evidence>
<feature type="binding site" evidence="12">
    <location>
        <position position="376"/>
    </location>
    <ligand>
        <name>substrate</name>
    </ligand>
</feature>
<dbReference type="InterPro" id="IPR022657">
    <property type="entry name" value="De-COase2_CS"/>
</dbReference>
<comment type="similarity">
    <text evidence="9 12">Belongs to the Orn/Lys/Arg decarboxylase class-II family. LysA subfamily.</text>
</comment>
<comment type="function">
    <text evidence="12">Specifically catalyzes the decarboxylation of meso-diaminopimelate (meso-DAP) to L-lysine.</text>
</comment>
<dbReference type="Gene3D" id="2.40.37.10">
    <property type="entry name" value="Lyase, Ornithine Decarboxylase, Chain A, domain 1"/>
    <property type="match status" value="1"/>
</dbReference>
<keyword evidence="6 12" id="KW-0456">Lyase</keyword>
<feature type="active site" description="Proton donor" evidence="13">
    <location>
        <position position="348"/>
    </location>
</feature>
<evidence type="ECO:0000256" key="8">
    <source>
        <dbReference type="ARBA" id="ARBA00060643"/>
    </source>
</evidence>
<evidence type="ECO:0000256" key="1">
    <source>
        <dbReference type="ARBA" id="ARBA00001933"/>
    </source>
</evidence>
<dbReference type="InterPro" id="IPR000183">
    <property type="entry name" value="Orn/DAP/Arg_de-COase"/>
</dbReference>
<keyword evidence="2 12" id="KW-0028">Amino-acid biosynthesis</keyword>
<comment type="cofactor">
    <cofactor evidence="1 12 13 14">
        <name>pyridoxal 5'-phosphate</name>
        <dbReference type="ChEBI" id="CHEBI:597326"/>
    </cofactor>
</comment>
<evidence type="ECO:0000256" key="9">
    <source>
        <dbReference type="ARBA" id="ARBA00060983"/>
    </source>
</evidence>
<evidence type="ECO:0000256" key="10">
    <source>
        <dbReference type="ARBA" id="ARBA00066427"/>
    </source>
</evidence>
<dbReference type="GO" id="GO:0008836">
    <property type="term" value="F:diaminopimelate decarboxylase activity"/>
    <property type="evidence" value="ECO:0007669"/>
    <property type="project" value="UniProtKB-UniRule"/>
</dbReference>
<dbReference type="GO" id="GO:0009089">
    <property type="term" value="P:lysine biosynthetic process via diaminopimelate"/>
    <property type="evidence" value="ECO:0007669"/>
    <property type="project" value="UniProtKB-UniRule"/>
</dbReference>
<name>A0A1B4FAE9_9BURK</name>
<evidence type="ECO:0000256" key="4">
    <source>
        <dbReference type="ARBA" id="ARBA00022898"/>
    </source>
</evidence>
<dbReference type="Proteomes" id="UP000062519">
    <property type="component" value="Chromosome 1"/>
</dbReference>
<evidence type="ECO:0000256" key="6">
    <source>
        <dbReference type="ARBA" id="ARBA00023239"/>
    </source>
</evidence>
<feature type="domain" description="Orn/DAP/Arg decarboxylase 2 N-terminal" evidence="16">
    <location>
        <begin position="39"/>
        <end position="284"/>
    </location>
</feature>
<dbReference type="InterPro" id="IPR002986">
    <property type="entry name" value="DAP_deCOOHase_LysA"/>
</dbReference>
<dbReference type="UniPathway" id="UPA00034">
    <property type="reaction ID" value="UER00027"/>
</dbReference>
<evidence type="ECO:0000259" key="15">
    <source>
        <dbReference type="Pfam" id="PF00278"/>
    </source>
</evidence>
<feature type="modified residue" description="N6-(pyridoxal phosphate)lysine" evidence="12 13">
    <location>
        <position position="62"/>
    </location>
</feature>
<proteinExistence type="inferred from homology"/>
<dbReference type="PRINTS" id="PR01179">
    <property type="entry name" value="ODADCRBXLASE"/>
</dbReference>
<evidence type="ECO:0000256" key="13">
    <source>
        <dbReference type="PIRSR" id="PIRSR600183-50"/>
    </source>
</evidence>
<evidence type="ECO:0000256" key="5">
    <source>
        <dbReference type="ARBA" id="ARBA00023154"/>
    </source>
</evidence>
<evidence type="ECO:0000256" key="11">
    <source>
        <dbReference type="ARBA" id="ARBA00074972"/>
    </source>
</evidence>
<feature type="binding site" evidence="12">
    <location>
        <position position="281"/>
    </location>
    <ligand>
        <name>substrate</name>
    </ligand>
</feature>
<accession>A0A1B4FAE9</accession>
<dbReference type="PANTHER" id="PTHR43727">
    <property type="entry name" value="DIAMINOPIMELATE DECARBOXYLASE"/>
    <property type="match status" value="1"/>
</dbReference>
<dbReference type="Pfam" id="PF02784">
    <property type="entry name" value="Orn_Arg_deC_N"/>
    <property type="match status" value="1"/>
</dbReference>
<dbReference type="FunFam" id="2.40.37.10:FF:000003">
    <property type="entry name" value="Diaminopimelate decarboxylase"/>
    <property type="match status" value="1"/>
</dbReference>
<keyword evidence="3 12" id="KW-0210">Decarboxylase</keyword>
<feature type="binding site" evidence="12">
    <location>
        <begin position="278"/>
        <end position="281"/>
    </location>
    <ligand>
        <name>pyridoxal 5'-phosphate</name>
        <dbReference type="ChEBI" id="CHEBI:597326"/>
    </ligand>
</feature>
<evidence type="ECO:0000313" key="17">
    <source>
        <dbReference type="EMBL" id="AOJ00700.1"/>
    </source>
</evidence>
<dbReference type="PANTHER" id="PTHR43727:SF2">
    <property type="entry name" value="GROUP IV DECARBOXYLASE"/>
    <property type="match status" value="1"/>
</dbReference>
<dbReference type="InterPro" id="IPR022644">
    <property type="entry name" value="De-COase2_N"/>
</dbReference>
<dbReference type="PRINTS" id="PR01181">
    <property type="entry name" value="DAPDCRBXLASE"/>
</dbReference>
<dbReference type="InterPro" id="IPR022643">
    <property type="entry name" value="De-COase2_C"/>
</dbReference>
<evidence type="ECO:0000256" key="12">
    <source>
        <dbReference type="HAMAP-Rule" id="MF_02120"/>
    </source>
</evidence>
<dbReference type="EC" id="4.1.1.20" evidence="10 12"/>
<evidence type="ECO:0000256" key="7">
    <source>
        <dbReference type="ARBA" id="ARBA00050464"/>
    </source>
</evidence>
<dbReference type="RefSeq" id="WP_059472198.1">
    <property type="nucleotide sequence ID" value="NZ_CP013386.1"/>
</dbReference>
<dbReference type="SUPFAM" id="SSF50621">
    <property type="entry name" value="Alanine racemase C-terminal domain-like"/>
    <property type="match status" value="1"/>
</dbReference>
<dbReference type="EMBL" id="CP013386">
    <property type="protein sequence ID" value="AOJ00700.1"/>
    <property type="molecule type" value="Genomic_DNA"/>
</dbReference>
<dbReference type="GO" id="GO:0030170">
    <property type="term" value="F:pyridoxal phosphate binding"/>
    <property type="evidence" value="ECO:0007669"/>
    <property type="project" value="UniProtKB-UniRule"/>
</dbReference>
<sequence length="423" mass="45125">MTQAAFDYVDGALHAERIAAAELADRFGTPLFVYSRAALTAAYEAYANACAGRRASIHVAVKANSNLGVLNVFARLGAGFDIVSGGELARVLAAGGRAQDVVFSGVGKSADEMRAALEAGVKCFNVESIPELDRLNAVAASLGKRAPVSLRVNPDVDPKTHPYISTGLKANKFGIAFDEARATYRAAAALPNLDVVGIDCHIGSQITELSPYLDAIDKLLDLVEQIEADGVKIHHVDVGGGLGITYDDETPPDIGAYVRAVLERIDARGHGHREIWFEPGRSLTGNAGILLTRVEFLKQGDEKNFAIVDAAMNDLARPAMYEAFHAIEPVKPRTDIAAAVYDVVGPVCESGDWLGRERSLAIAPGDLLAIRSAGAYGFTMSSNYNTRPRAAEVIVDGANAYLVRPRETVESLFERESVLSDGK</sequence>
<dbReference type="HAMAP" id="MF_02120">
    <property type="entry name" value="LysA"/>
    <property type="match status" value="1"/>
</dbReference>
<evidence type="ECO:0000256" key="14">
    <source>
        <dbReference type="RuleBase" id="RU003738"/>
    </source>
</evidence>
<comment type="subunit">
    <text evidence="12">Homodimer.</text>
</comment>
<reference evidence="17 18" key="1">
    <citation type="submission" date="2015-12" db="EMBL/GenBank/DDBJ databases">
        <title>Diversity of Burkholderia near neighbor genomes.</title>
        <authorList>
            <person name="Sahl J."/>
            <person name="Wagner D."/>
            <person name="Keim P."/>
        </authorList>
    </citation>
    <scope>NUCLEOTIDE SEQUENCE [LARGE SCALE GENOMIC DNA]</scope>
    <source>
        <strain evidence="17 18">BDU6</strain>
    </source>
</reference>
<feature type="binding site" evidence="12">
    <location>
        <position position="241"/>
    </location>
    <ligand>
        <name>pyridoxal 5'-phosphate</name>
        <dbReference type="ChEBI" id="CHEBI:597326"/>
    </ligand>
</feature>
<dbReference type="CDD" id="cd06828">
    <property type="entry name" value="PLPDE_III_DapDC"/>
    <property type="match status" value="1"/>
</dbReference>
<dbReference type="Gene3D" id="3.20.20.10">
    <property type="entry name" value="Alanine racemase"/>
    <property type="match status" value="1"/>
</dbReference>
<dbReference type="PROSITE" id="PS00879">
    <property type="entry name" value="ODR_DC_2_2"/>
    <property type="match status" value="1"/>
</dbReference>
<dbReference type="FunFam" id="3.20.20.10:FF:000003">
    <property type="entry name" value="Diaminopimelate decarboxylase"/>
    <property type="match status" value="1"/>
</dbReference>
<gene>
    <name evidence="12" type="primary">lysA</name>
    <name evidence="17" type="ORF">WS70_01760</name>
</gene>
<feature type="binding site" evidence="12">
    <location>
        <position position="376"/>
    </location>
    <ligand>
        <name>pyridoxal 5'-phosphate</name>
        <dbReference type="ChEBI" id="CHEBI:597326"/>
    </ligand>
</feature>
<dbReference type="AlphaFoldDB" id="A0A1B4FAE9"/>
<organism evidence="17 18">
    <name type="scientific">Burkholderia mayonis</name>
    <dbReference type="NCBI Taxonomy" id="1385591"/>
    <lineage>
        <taxon>Bacteria</taxon>
        <taxon>Pseudomonadati</taxon>
        <taxon>Pseudomonadota</taxon>
        <taxon>Betaproteobacteria</taxon>
        <taxon>Burkholderiales</taxon>
        <taxon>Burkholderiaceae</taxon>
        <taxon>Burkholderia</taxon>
        <taxon>pseudomallei group</taxon>
    </lineage>
</organism>
<feature type="domain" description="Orn/DAP/Arg decarboxylase 2 C-terminal" evidence="15">
    <location>
        <begin position="35"/>
        <end position="374"/>
    </location>
</feature>